<dbReference type="EMBL" id="KI911142">
    <property type="protein sequence ID" value="ETS03686.1"/>
    <property type="molecule type" value="Genomic_DNA"/>
</dbReference>
<accession>A0A024SGN3</accession>
<dbReference type="KEGG" id="trr:M419DRAFT_53873"/>
<dbReference type="HOGENOM" id="CLU_102801_0_0_1"/>
<feature type="non-terminal residue" evidence="2">
    <location>
        <position position="1"/>
    </location>
</feature>
<dbReference type="OrthoDB" id="4896343at2759"/>
<sequence>LSDELWDRAYDELKAEEPALVQAYERILTAHLICDNNGTTDATSGENRIEQQNKEYRRIQMQNLVKNGLDKISRESKAKSRIGDFLPLINVSKDIVTNVVKGVPQAALPWAAVSLSLELLTNPMSETKANCTGVTYVIEQMNWYCELAALVFSDHNGSTARLQGELQTKLIDLYKKLLFFEIKSICSYYRHRGLTFLRDLVKLDDWKGSLDEIKDAETFFDKHFHAFRSIDLGQYMKQL</sequence>
<evidence type="ECO:0000313" key="3">
    <source>
        <dbReference type="Proteomes" id="UP000024376"/>
    </source>
</evidence>
<dbReference type="InterPro" id="IPR031359">
    <property type="entry name" value="NACHT_N"/>
</dbReference>
<gene>
    <name evidence="2" type="ORF">M419DRAFT_53873</name>
</gene>
<evidence type="ECO:0000313" key="2">
    <source>
        <dbReference type="EMBL" id="ETS03686.1"/>
    </source>
</evidence>
<name>A0A024SGN3_HYPJR</name>
<protein>
    <recommendedName>
        <fullName evidence="1">NWD NACHT-NTPase N-terminal domain-containing protein</fullName>
    </recommendedName>
</protein>
<evidence type="ECO:0000259" key="1">
    <source>
        <dbReference type="Pfam" id="PF17100"/>
    </source>
</evidence>
<dbReference type="Proteomes" id="UP000024376">
    <property type="component" value="Unassembled WGS sequence"/>
</dbReference>
<organism evidence="2 3">
    <name type="scientific">Hypocrea jecorina (strain ATCC 56765 / BCRC 32924 / NRRL 11460 / Rut C-30)</name>
    <name type="common">Trichoderma reesei</name>
    <dbReference type="NCBI Taxonomy" id="1344414"/>
    <lineage>
        <taxon>Eukaryota</taxon>
        <taxon>Fungi</taxon>
        <taxon>Dikarya</taxon>
        <taxon>Ascomycota</taxon>
        <taxon>Pezizomycotina</taxon>
        <taxon>Sordariomycetes</taxon>
        <taxon>Hypocreomycetidae</taxon>
        <taxon>Hypocreales</taxon>
        <taxon>Hypocreaceae</taxon>
        <taxon>Trichoderma</taxon>
    </lineage>
</organism>
<dbReference type="AlphaFoldDB" id="A0A024SGN3"/>
<proteinExistence type="predicted"/>
<feature type="non-terminal residue" evidence="2">
    <location>
        <position position="239"/>
    </location>
</feature>
<reference evidence="3" key="1">
    <citation type="journal article" date="2013" name="Ind. Biotechnol.">
        <title>Comparative genomics analysis of Trichoderma reesei strains.</title>
        <authorList>
            <person name="Koike H."/>
            <person name="Aerts A."/>
            <person name="LaButti K."/>
            <person name="Grigoriev I.V."/>
            <person name="Baker S.E."/>
        </authorList>
    </citation>
    <scope>NUCLEOTIDE SEQUENCE [LARGE SCALE GENOMIC DNA]</scope>
    <source>
        <strain evidence="3">ATCC 56765 / BCRC 32924 / NRRL 11460 / Rut C-30</strain>
    </source>
</reference>
<dbReference type="Pfam" id="PF17100">
    <property type="entry name" value="NACHT_N"/>
    <property type="match status" value="1"/>
</dbReference>
<feature type="domain" description="NWD NACHT-NTPase N-terminal" evidence="1">
    <location>
        <begin position="4"/>
        <end position="221"/>
    </location>
</feature>